<dbReference type="EMBL" id="JWHL01000003">
    <property type="protein sequence ID" value="MBR1368493.1"/>
    <property type="molecule type" value="Genomic_DNA"/>
</dbReference>
<accession>A0A8J7W942</accession>
<name>A0A8J7W942_9EURY</name>
<dbReference type="Gene3D" id="3.10.20.860">
    <property type="match status" value="1"/>
</dbReference>
<dbReference type="Proteomes" id="UP000730161">
    <property type="component" value="Unassembled WGS sequence"/>
</dbReference>
<evidence type="ECO:0000313" key="2">
    <source>
        <dbReference type="Proteomes" id="UP000730161"/>
    </source>
</evidence>
<evidence type="ECO:0000313" key="1">
    <source>
        <dbReference type="EMBL" id="MBR1368493.1"/>
    </source>
</evidence>
<protein>
    <submittedName>
        <fullName evidence="1">Zinc finger protein</fullName>
    </submittedName>
</protein>
<reference evidence="1" key="1">
    <citation type="submission" date="2014-12" db="EMBL/GenBank/DDBJ databases">
        <authorList>
            <person name="Huang H.-H."/>
            <person name="Chen S.-C."/>
            <person name="Lai M.-C."/>
        </authorList>
    </citation>
    <scope>NUCLEOTIDE SEQUENCE</scope>
    <source>
        <strain evidence="1">K1F9705b</strain>
    </source>
</reference>
<dbReference type="CDD" id="cd12870">
    <property type="entry name" value="MqsA"/>
    <property type="match status" value="1"/>
</dbReference>
<dbReference type="AlphaFoldDB" id="A0A8J7W942"/>
<keyword evidence="2" id="KW-1185">Reference proteome</keyword>
<dbReference type="RefSeq" id="WP_211530122.1">
    <property type="nucleotide sequence ID" value="NZ_JWHL01000003.1"/>
</dbReference>
<gene>
    <name evidence="1" type="ORF">RJ53_02825</name>
</gene>
<dbReference type="InterPro" id="IPR022453">
    <property type="entry name" value="Znf_MqsA-type"/>
</dbReference>
<sequence length="79" mass="8752">MICVVCRSGERQHGTTTITFEREGVLLVVKEVPAEICMNCGEDYVDASITHEIMLLAEQMARNGMCISVRRYVPGSVTC</sequence>
<proteinExistence type="predicted"/>
<organism evidence="1 2">
    <name type="scientific">Methanocalculus chunghsingensis</name>
    <dbReference type="NCBI Taxonomy" id="156457"/>
    <lineage>
        <taxon>Archaea</taxon>
        <taxon>Methanobacteriati</taxon>
        <taxon>Methanobacteriota</taxon>
        <taxon>Stenosarchaea group</taxon>
        <taxon>Methanomicrobia</taxon>
        <taxon>Methanomicrobiales</taxon>
        <taxon>Methanocalculaceae</taxon>
        <taxon>Methanocalculus</taxon>
    </lineage>
</organism>
<dbReference type="NCBIfam" id="TIGR03831">
    <property type="entry name" value="YgiT_finger"/>
    <property type="match status" value="1"/>
</dbReference>
<comment type="caution">
    <text evidence="1">The sequence shown here is derived from an EMBL/GenBank/DDBJ whole genome shotgun (WGS) entry which is preliminary data.</text>
</comment>
<dbReference type="OrthoDB" id="114811at2157"/>